<dbReference type="Pfam" id="PF13637">
    <property type="entry name" value="Ank_4"/>
    <property type="match status" value="1"/>
</dbReference>
<dbReference type="PANTHER" id="PTHR24198">
    <property type="entry name" value="ANKYRIN REPEAT AND PROTEIN KINASE DOMAIN-CONTAINING PROTEIN"/>
    <property type="match status" value="1"/>
</dbReference>
<feature type="repeat" description="ANK" evidence="3">
    <location>
        <begin position="976"/>
        <end position="1008"/>
    </location>
</feature>
<dbReference type="InterPro" id="IPR036770">
    <property type="entry name" value="Ankyrin_rpt-contain_sf"/>
</dbReference>
<sequence>MRRYSGIRGQDVEDGGVPIDIGIDTTGLHRLELRTKTPSRSDTLSDTGSSILRPPSPADVTHVAGSCGTNSMNFNPSSAEVYSFNFDYSNSSMSTSCFTELLSQKIPQDTLNAQSIPRPRRGRGSAEGNSEGITLAISQRRCPTPEYFIPDFGLSDSTMALNPRFRLPARFHIPARFSRLLREMALDVSLFNFFMKMLQTDISTFASQYDCIQWPTRLETRNAEYGWTTLPSVDTSLHLMKPIYLIAEDILCDGVILKYFEVTDANDHPMALCQDQRLLELFFSVVLHLISNNTVGARKVSSFLRWVTEMDILDQLAIFLKINPRDADALLEATACQLNLDLTKDIGSFRGSGRGVQWWEQLIDLFDDKGLEFSKEVSSSLLHAIARTSAISSARILLAHGADINFTAPIRHAHYVNGKRARSPIPPLGPPLFRALYSHMSGMVEFLIQAGCDINHCYMAGPSERSCNALSISISENMLSCADFLLKKGARIPASIKVDLGLLRASLNRDFNEGKYAHLRQWMLRCSPLIDIVVEAAGVGSTELSKVLLKYNILQEAVLECALRRAVGMNNALAVQTLLQRGVDANPRPCQIKCSELLGIDDAVVGVAPICLVDHRGEEGQDIICLLLRAGAYVPDQFLFDIPRQDRGDSATTLYTLSISRTSMAPVFGASALEYAAQEGNLSICSYLLDLKAPLNYHGACGMSCLQRAASKGYLLLTRFLLEHGADVNLAAHVDGGRTALQGAVESGSTLVIECLLNAGANIKAAPAKRNGLTVLEAFAKCKPLALPPLMADREGEYQALKMSRFRDWVAMGVPINRPNGDDSSLLHYLVLTFHRECLKSALSLGARIEDRCRVQKYGDGYEISEGTKTPLQLAAHLGQLEAGRLLLEYGADINAVPSDDYGRTTLQAATCNSKGQSDHDMLQLLLSFGPNINAPPAKRGGLTALQGAAVSGDLIVAKMLLERGADINAPAAAEDGRTAIEGAAEHGRSDMVEFLLQNGAKGDPETGFSRAIELAEAEVHLGVANVLREHIAMSELLDFDLTHGASGDLVGPLPSPGFVFSDEALADFNFEMPS</sequence>
<evidence type="ECO:0000313" key="5">
    <source>
        <dbReference type="EMBL" id="KXH52803.1"/>
    </source>
</evidence>
<dbReference type="PROSITE" id="PS50088">
    <property type="entry name" value="ANK_REPEAT"/>
    <property type="match status" value="5"/>
</dbReference>
<feature type="repeat" description="ANK" evidence="3">
    <location>
        <begin position="701"/>
        <end position="733"/>
    </location>
</feature>
<keyword evidence="1" id="KW-0677">Repeat</keyword>
<name>A0A135TXI2_9PEZI</name>
<evidence type="ECO:0000256" key="2">
    <source>
        <dbReference type="ARBA" id="ARBA00023043"/>
    </source>
</evidence>
<dbReference type="Proteomes" id="UP000070054">
    <property type="component" value="Unassembled WGS sequence"/>
</dbReference>
<gene>
    <name evidence="5" type="ORF">CNYM01_10552</name>
</gene>
<dbReference type="SMART" id="SM00248">
    <property type="entry name" value="ANK"/>
    <property type="match status" value="12"/>
</dbReference>
<comment type="caution">
    <text evidence="5">The sequence shown here is derived from an EMBL/GenBank/DDBJ whole genome shotgun (WGS) entry which is preliminary data.</text>
</comment>
<dbReference type="Gene3D" id="1.25.40.20">
    <property type="entry name" value="Ankyrin repeat-containing domain"/>
    <property type="match status" value="3"/>
</dbReference>
<evidence type="ECO:0000256" key="3">
    <source>
        <dbReference type="PROSITE-ProRule" id="PRU00023"/>
    </source>
</evidence>
<dbReference type="SUPFAM" id="SSF48403">
    <property type="entry name" value="Ankyrin repeat"/>
    <property type="match status" value="2"/>
</dbReference>
<protein>
    <submittedName>
        <fullName evidence="5">Uncharacterized protein</fullName>
    </submittedName>
</protein>
<accession>A0A135TXI2</accession>
<dbReference type="PANTHER" id="PTHR24198:SF165">
    <property type="entry name" value="ANKYRIN REPEAT-CONTAINING PROTEIN-RELATED"/>
    <property type="match status" value="1"/>
</dbReference>
<evidence type="ECO:0000256" key="1">
    <source>
        <dbReference type="ARBA" id="ARBA00022737"/>
    </source>
</evidence>
<dbReference type="OrthoDB" id="539213at2759"/>
<dbReference type="AlphaFoldDB" id="A0A135TXI2"/>
<feature type="repeat" description="ANK" evidence="3">
    <location>
        <begin position="736"/>
        <end position="768"/>
    </location>
</feature>
<feature type="region of interest" description="Disordered" evidence="4">
    <location>
        <begin position="110"/>
        <end position="129"/>
    </location>
</feature>
<proteinExistence type="predicted"/>
<keyword evidence="2 3" id="KW-0040">ANK repeat</keyword>
<evidence type="ECO:0000256" key="4">
    <source>
        <dbReference type="SAM" id="MobiDB-lite"/>
    </source>
</evidence>
<organism evidence="5 6">
    <name type="scientific">Colletotrichum nymphaeae SA-01</name>
    <dbReference type="NCBI Taxonomy" id="1460502"/>
    <lineage>
        <taxon>Eukaryota</taxon>
        <taxon>Fungi</taxon>
        <taxon>Dikarya</taxon>
        <taxon>Ascomycota</taxon>
        <taxon>Pezizomycotina</taxon>
        <taxon>Sordariomycetes</taxon>
        <taxon>Hypocreomycetidae</taxon>
        <taxon>Glomerellales</taxon>
        <taxon>Glomerellaceae</taxon>
        <taxon>Colletotrichum</taxon>
        <taxon>Colletotrichum acutatum species complex</taxon>
    </lineage>
</organism>
<dbReference type="InterPro" id="IPR002110">
    <property type="entry name" value="Ankyrin_rpt"/>
</dbReference>
<dbReference type="Pfam" id="PF12796">
    <property type="entry name" value="Ank_2"/>
    <property type="match status" value="2"/>
</dbReference>
<evidence type="ECO:0000313" key="6">
    <source>
        <dbReference type="Proteomes" id="UP000070054"/>
    </source>
</evidence>
<keyword evidence="6" id="KW-1185">Reference proteome</keyword>
<feature type="repeat" description="ANK" evidence="3">
    <location>
        <begin position="941"/>
        <end position="973"/>
    </location>
</feature>
<reference evidence="5 6" key="1">
    <citation type="submission" date="2014-02" db="EMBL/GenBank/DDBJ databases">
        <title>The genome sequence of Colletotrichum nymphaeae SA-01.</title>
        <authorList>
            <person name="Baroncelli R."/>
            <person name="Thon M.R."/>
        </authorList>
    </citation>
    <scope>NUCLEOTIDE SEQUENCE [LARGE SCALE GENOMIC DNA]</scope>
    <source>
        <strain evidence="5 6">SA-01</strain>
    </source>
</reference>
<dbReference type="PROSITE" id="PS50297">
    <property type="entry name" value="ANK_REP_REGION"/>
    <property type="match status" value="5"/>
</dbReference>
<dbReference type="PRINTS" id="PR01415">
    <property type="entry name" value="ANKYRIN"/>
</dbReference>
<dbReference type="EMBL" id="JEMN01000998">
    <property type="protein sequence ID" value="KXH52803.1"/>
    <property type="molecule type" value="Genomic_DNA"/>
</dbReference>
<feature type="compositionally biased region" description="Polar residues" evidence="4">
    <location>
        <begin position="36"/>
        <end position="50"/>
    </location>
</feature>
<feature type="region of interest" description="Disordered" evidence="4">
    <location>
        <begin position="36"/>
        <end position="59"/>
    </location>
</feature>
<feature type="repeat" description="ANK" evidence="3">
    <location>
        <begin position="867"/>
        <end position="899"/>
    </location>
</feature>